<dbReference type="Gene3D" id="3.30.1050.10">
    <property type="entry name" value="SCP2 sterol-binding domain"/>
    <property type="match status" value="1"/>
</dbReference>
<dbReference type="PANTHER" id="PTHR43223:SF2">
    <property type="entry name" value="METALLO-BETA-LACTAMASE DOMAIN-CONTAINING PROTEIN"/>
    <property type="match status" value="1"/>
</dbReference>
<name>A0ABP0GBB3_CLALP</name>
<dbReference type="InterPro" id="IPR036866">
    <property type="entry name" value="RibonucZ/Hydroxyglut_hydro"/>
</dbReference>
<protein>
    <recommendedName>
        <fullName evidence="5">Metallo-beta-lactamase domain-containing protein</fullName>
    </recommendedName>
</protein>
<dbReference type="SMART" id="SM00849">
    <property type="entry name" value="Lactamase_B"/>
    <property type="match status" value="1"/>
</dbReference>
<dbReference type="InterPro" id="IPR052195">
    <property type="entry name" value="Bact_Alkyl/Aryl-Sulfatase"/>
</dbReference>
<dbReference type="Proteomes" id="UP001642483">
    <property type="component" value="Unassembled WGS sequence"/>
</dbReference>
<dbReference type="Pfam" id="PF00753">
    <property type="entry name" value="Lactamase_B"/>
    <property type="match status" value="1"/>
</dbReference>
<keyword evidence="2" id="KW-0378">Hydrolase</keyword>
<proteinExistence type="inferred from homology"/>
<dbReference type="InterPro" id="IPR038536">
    <property type="entry name" value="Alkyl/aryl-sulf_dimr_sf"/>
</dbReference>
<evidence type="ECO:0000256" key="4">
    <source>
        <dbReference type="ARBA" id="ARBA00033751"/>
    </source>
</evidence>
<dbReference type="Pfam" id="PF14863">
    <property type="entry name" value="Alkyl_sulf_dimr"/>
    <property type="match status" value="1"/>
</dbReference>
<evidence type="ECO:0000256" key="2">
    <source>
        <dbReference type="ARBA" id="ARBA00022801"/>
    </source>
</evidence>
<accession>A0ABP0GBB3</accession>
<sequence>MANKLVEIRVLNLLVAVICIGFIISAASAIRRSKRDVFQWPATDAIELIKRHNEIYNEKRVVKVRDGVHVAIGYALANMILLEGTDGIIIVDTTENPDAALEIYDQFQKITTKPLKGIIVTHFHADHNYGATALLKKVGNSTQVNVYMHSSSETLLKRSFITGKRNNVGAGRQFGNYLTRGVEHLDSGIGPYLRLTPDTVATIAEPTKTFDEEATYELAGIKFTLIHTPGETDDQITVWIPEWKVVLPADNIYEAFPNLYAIRGTAPRPLDQWYGSLDKVRRLHAEHMVPSHTRPVSGAENIYDIITTYRDAIQFIDDQTLRQLNKGLTVDEVVERIKLPPILASHPYLQEFYGAVSWSVRAAYNTQVGWFDGNPVNLNPLSNKKRAEKQVEFASLNLCNPISIIEKLVTKAQNILEVASKESEEKGQIVIDELQWALELSSTALEAASLSSPFRTLAKQVKIAALRALGNASKNSNARNYYLTSALELEDGLEIKKSPEAGAALLLSIRVDYIMYTFPSRLIAEHCNDTMLMTVIFEFPDVDQIHSYTLRHCVLDYVTDREFIPKTSDAKLTMTSSVWKDILTLQRSVENAFATGDLILEGGLLPFQIFMDLTKSEE</sequence>
<dbReference type="InterPro" id="IPR001279">
    <property type="entry name" value="Metallo-B-lactamas"/>
</dbReference>
<dbReference type="InterPro" id="IPR036527">
    <property type="entry name" value="SCP2_sterol-bd_dom_sf"/>
</dbReference>
<evidence type="ECO:0000259" key="5">
    <source>
        <dbReference type="SMART" id="SM00849"/>
    </source>
</evidence>
<gene>
    <name evidence="6" type="ORF">CVLEPA_LOCUS21061</name>
</gene>
<organism evidence="6 7">
    <name type="scientific">Clavelina lepadiformis</name>
    <name type="common">Light-bulb sea squirt</name>
    <name type="synonym">Ascidia lepadiformis</name>
    <dbReference type="NCBI Taxonomy" id="159417"/>
    <lineage>
        <taxon>Eukaryota</taxon>
        <taxon>Metazoa</taxon>
        <taxon>Chordata</taxon>
        <taxon>Tunicata</taxon>
        <taxon>Ascidiacea</taxon>
        <taxon>Aplousobranchia</taxon>
        <taxon>Clavelinidae</taxon>
        <taxon>Clavelina</taxon>
    </lineage>
</organism>
<reference evidence="6 7" key="1">
    <citation type="submission" date="2024-02" db="EMBL/GenBank/DDBJ databases">
        <authorList>
            <person name="Daric V."/>
            <person name="Darras S."/>
        </authorList>
    </citation>
    <scope>NUCLEOTIDE SEQUENCE [LARGE SCALE GENOMIC DNA]</scope>
</reference>
<dbReference type="SUPFAM" id="SSF56281">
    <property type="entry name" value="Metallo-hydrolase/oxidoreductase"/>
    <property type="match status" value="1"/>
</dbReference>
<evidence type="ECO:0000313" key="7">
    <source>
        <dbReference type="Proteomes" id="UP001642483"/>
    </source>
</evidence>
<keyword evidence="3" id="KW-0862">Zinc</keyword>
<comment type="similarity">
    <text evidence="4">Belongs to the metallo-beta-lactamase superfamily. Type III sulfatase family.</text>
</comment>
<keyword evidence="1" id="KW-0479">Metal-binding</keyword>
<dbReference type="CDD" id="cd07710">
    <property type="entry name" value="arylsulfatase_Sdsa1-like_MBL-fold"/>
    <property type="match status" value="1"/>
</dbReference>
<evidence type="ECO:0000313" key="6">
    <source>
        <dbReference type="EMBL" id="CAK8689081.1"/>
    </source>
</evidence>
<dbReference type="SUPFAM" id="SSF55718">
    <property type="entry name" value="SCP-like"/>
    <property type="match status" value="1"/>
</dbReference>
<dbReference type="InterPro" id="IPR044097">
    <property type="entry name" value="Bds1/SdsA1_MBL-fold"/>
</dbReference>
<comment type="caution">
    <text evidence="6">The sequence shown here is derived from an EMBL/GenBank/DDBJ whole genome shotgun (WGS) entry which is preliminary data.</text>
</comment>
<evidence type="ECO:0000256" key="3">
    <source>
        <dbReference type="ARBA" id="ARBA00022833"/>
    </source>
</evidence>
<keyword evidence="7" id="KW-1185">Reference proteome</keyword>
<dbReference type="Gene3D" id="3.60.15.30">
    <property type="entry name" value="Metallo-beta-lactamase domain"/>
    <property type="match status" value="1"/>
</dbReference>
<dbReference type="Gene3D" id="1.25.40.880">
    <property type="entry name" value="Alkyl sulfatase, dimerisation domain"/>
    <property type="match status" value="1"/>
</dbReference>
<dbReference type="EMBL" id="CAWYQH010000108">
    <property type="protein sequence ID" value="CAK8689081.1"/>
    <property type="molecule type" value="Genomic_DNA"/>
</dbReference>
<dbReference type="PANTHER" id="PTHR43223">
    <property type="entry name" value="ALKYL/ARYL-SULFATASE"/>
    <property type="match status" value="1"/>
</dbReference>
<feature type="domain" description="Metallo-beta-lactamase" evidence="5">
    <location>
        <begin position="76"/>
        <end position="292"/>
    </location>
</feature>
<dbReference type="Pfam" id="PF14864">
    <property type="entry name" value="Alkyl_sulf_C"/>
    <property type="match status" value="1"/>
</dbReference>
<dbReference type="InterPro" id="IPR029228">
    <property type="entry name" value="Alkyl_sulf_dimr"/>
</dbReference>
<dbReference type="InterPro" id="IPR029229">
    <property type="entry name" value="Alkyl_sulf_C"/>
</dbReference>
<evidence type="ECO:0000256" key="1">
    <source>
        <dbReference type="ARBA" id="ARBA00022723"/>
    </source>
</evidence>